<accession>A0A4P7XKD5</accession>
<keyword evidence="5 8" id="KW-0812">Transmembrane</keyword>
<organism evidence="10 11">
    <name type="scientific">Hydrocarboniclastica marina</name>
    <dbReference type="NCBI Taxonomy" id="2259620"/>
    <lineage>
        <taxon>Bacteria</taxon>
        <taxon>Pseudomonadati</taxon>
        <taxon>Pseudomonadota</taxon>
        <taxon>Gammaproteobacteria</taxon>
        <taxon>Alteromonadales</taxon>
        <taxon>Alteromonadaceae</taxon>
        <taxon>Hydrocarboniclastica</taxon>
    </lineage>
</organism>
<feature type="domain" description="Methylamine utilisation protein MauE" evidence="9">
    <location>
        <begin position="9"/>
        <end position="134"/>
    </location>
</feature>
<comment type="function">
    <text evidence="1">May be specifically involved in the processing, transport, and/or maturation of the MADH beta-subunit.</text>
</comment>
<reference evidence="10 11" key="1">
    <citation type="submission" date="2018-07" db="EMBL/GenBank/DDBJ databases">
        <title>Marsedoiliclastica nanhaica gen. nov. sp. nov., a novel marine hydrocarbonoclastic bacterium isolated from an in-situ enriched hydrocarbon-degrading consortium in deep-sea sediment.</title>
        <authorList>
            <person name="Dong C."/>
            <person name="Ma T."/>
            <person name="Liu R."/>
            <person name="Shao Z."/>
        </authorList>
    </citation>
    <scope>NUCLEOTIDE SEQUENCE [LARGE SCALE GENOMIC DNA]</scope>
    <source>
        <strain evidence="11">soil36-7</strain>
    </source>
</reference>
<comment type="pathway">
    <text evidence="3">One-carbon metabolism; methylamine degradation.</text>
</comment>
<keyword evidence="11" id="KW-1185">Reference proteome</keyword>
<keyword evidence="7 8" id="KW-0472">Membrane</keyword>
<dbReference type="Proteomes" id="UP000298049">
    <property type="component" value="Chromosome"/>
</dbReference>
<evidence type="ECO:0000313" key="10">
    <source>
        <dbReference type="EMBL" id="QCF27591.1"/>
    </source>
</evidence>
<comment type="subcellular location">
    <subcellularLocation>
        <location evidence="2">Membrane</location>
        <topology evidence="2">Multi-pass membrane protein</topology>
    </subcellularLocation>
</comment>
<feature type="transmembrane region" description="Helical" evidence="8">
    <location>
        <begin position="75"/>
        <end position="97"/>
    </location>
</feature>
<dbReference type="EMBL" id="CP031093">
    <property type="protein sequence ID" value="QCF27591.1"/>
    <property type="molecule type" value="Genomic_DNA"/>
</dbReference>
<feature type="transmembrane region" description="Helical" evidence="8">
    <location>
        <begin position="118"/>
        <end position="137"/>
    </location>
</feature>
<feature type="transmembrane region" description="Helical" evidence="8">
    <location>
        <begin position="6"/>
        <end position="26"/>
    </location>
</feature>
<dbReference type="AlphaFoldDB" id="A0A4P7XKD5"/>
<evidence type="ECO:0000256" key="8">
    <source>
        <dbReference type="SAM" id="Phobius"/>
    </source>
</evidence>
<dbReference type="RefSeq" id="WP_136550303.1">
    <property type="nucleotide sequence ID" value="NZ_CP031093.1"/>
</dbReference>
<dbReference type="UniPathway" id="UPA00895"/>
<evidence type="ECO:0000256" key="2">
    <source>
        <dbReference type="ARBA" id="ARBA00004141"/>
    </source>
</evidence>
<evidence type="ECO:0000256" key="4">
    <source>
        <dbReference type="ARBA" id="ARBA00019078"/>
    </source>
</evidence>
<evidence type="ECO:0000256" key="7">
    <source>
        <dbReference type="ARBA" id="ARBA00023136"/>
    </source>
</evidence>
<evidence type="ECO:0000256" key="1">
    <source>
        <dbReference type="ARBA" id="ARBA00003475"/>
    </source>
</evidence>
<feature type="transmembrane region" description="Helical" evidence="8">
    <location>
        <begin position="47"/>
        <end position="69"/>
    </location>
</feature>
<evidence type="ECO:0000313" key="11">
    <source>
        <dbReference type="Proteomes" id="UP000298049"/>
    </source>
</evidence>
<evidence type="ECO:0000256" key="6">
    <source>
        <dbReference type="ARBA" id="ARBA00022989"/>
    </source>
</evidence>
<dbReference type="InterPro" id="IPR009908">
    <property type="entry name" value="Methylamine_util_MauE"/>
</dbReference>
<feature type="transmembrane region" description="Helical" evidence="8">
    <location>
        <begin position="143"/>
        <end position="162"/>
    </location>
</feature>
<evidence type="ECO:0000256" key="3">
    <source>
        <dbReference type="ARBA" id="ARBA00004856"/>
    </source>
</evidence>
<dbReference type="KEGG" id="hmi:soil367_17610"/>
<name>A0A4P7XKD5_9ALTE</name>
<proteinExistence type="predicted"/>
<sequence>MEPSLLQLAALTAVVFQVLLFLRAAWHKAGDYGRFYGLVADYRLVPEVLLGTVSRGLIALELGVVALLVFPPLVFWGALGATGLLGFYALVIAISLLRGREQIECGCGGAPQRLAWSLVARNLLLMAVAVLAMFGELSATPPTAVALAITAGLLAWSLYLIAEQIITNLNPLLLHRNASKPL</sequence>
<dbReference type="Pfam" id="PF07291">
    <property type="entry name" value="MauE"/>
    <property type="match status" value="1"/>
</dbReference>
<dbReference type="OrthoDB" id="4462029at2"/>
<dbReference type="GO" id="GO:0016020">
    <property type="term" value="C:membrane"/>
    <property type="evidence" value="ECO:0007669"/>
    <property type="project" value="UniProtKB-SubCell"/>
</dbReference>
<evidence type="ECO:0000256" key="5">
    <source>
        <dbReference type="ARBA" id="ARBA00022692"/>
    </source>
</evidence>
<evidence type="ECO:0000259" key="9">
    <source>
        <dbReference type="Pfam" id="PF07291"/>
    </source>
</evidence>
<dbReference type="GO" id="GO:0030416">
    <property type="term" value="P:methylamine metabolic process"/>
    <property type="evidence" value="ECO:0007669"/>
    <property type="project" value="InterPro"/>
</dbReference>
<keyword evidence="6 8" id="KW-1133">Transmembrane helix</keyword>
<protein>
    <recommendedName>
        <fullName evidence="4">Methylamine utilization protein MauE</fullName>
    </recommendedName>
</protein>
<gene>
    <name evidence="10" type="ORF">soil367_17610</name>
</gene>